<name>A0A8J2ZTA7_9BACI</name>
<keyword evidence="6" id="KW-0804">Transcription</keyword>
<feature type="compositionally biased region" description="Basic and acidic residues" evidence="7">
    <location>
        <begin position="24"/>
        <end position="33"/>
    </location>
</feature>
<dbReference type="Pfam" id="PF04316">
    <property type="entry name" value="FlgM"/>
    <property type="match status" value="1"/>
</dbReference>
<dbReference type="InterPro" id="IPR007412">
    <property type="entry name" value="FlgM"/>
</dbReference>
<evidence type="ECO:0000256" key="4">
    <source>
        <dbReference type="ARBA" id="ARBA00022795"/>
    </source>
</evidence>
<evidence type="ECO:0000256" key="5">
    <source>
        <dbReference type="ARBA" id="ARBA00023015"/>
    </source>
</evidence>
<dbReference type="GO" id="GO:0045892">
    <property type="term" value="P:negative regulation of DNA-templated transcription"/>
    <property type="evidence" value="ECO:0007669"/>
    <property type="project" value="InterPro"/>
</dbReference>
<evidence type="ECO:0000313" key="10">
    <source>
        <dbReference type="Proteomes" id="UP000602050"/>
    </source>
</evidence>
<dbReference type="SUPFAM" id="SSF101498">
    <property type="entry name" value="Anti-sigma factor FlgM"/>
    <property type="match status" value="1"/>
</dbReference>
<dbReference type="Proteomes" id="UP000602050">
    <property type="component" value="Unassembled WGS sequence"/>
</dbReference>
<feature type="region of interest" description="Disordered" evidence="7">
    <location>
        <begin position="1"/>
        <end position="33"/>
    </location>
</feature>
<gene>
    <name evidence="9" type="primary">flgM</name>
    <name evidence="9" type="ORF">GCM10010978_15220</name>
</gene>
<dbReference type="InterPro" id="IPR031316">
    <property type="entry name" value="FlgM_C"/>
</dbReference>
<evidence type="ECO:0000259" key="8">
    <source>
        <dbReference type="Pfam" id="PF04316"/>
    </source>
</evidence>
<evidence type="ECO:0000313" key="9">
    <source>
        <dbReference type="EMBL" id="GGH75399.1"/>
    </source>
</evidence>
<comment type="caution">
    <text evidence="9">The sequence shown here is derived from an EMBL/GenBank/DDBJ whole genome shotgun (WGS) entry which is preliminary data.</text>
</comment>
<dbReference type="AlphaFoldDB" id="A0A8J2ZTA7"/>
<accession>A0A8J2ZTA7</accession>
<keyword evidence="9" id="KW-0969">Cilium</keyword>
<evidence type="ECO:0000256" key="7">
    <source>
        <dbReference type="SAM" id="MobiDB-lite"/>
    </source>
</evidence>
<keyword evidence="9" id="KW-0966">Cell projection</keyword>
<reference evidence="9" key="2">
    <citation type="submission" date="2020-09" db="EMBL/GenBank/DDBJ databases">
        <authorList>
            <person name="Sun Q."/>
            <person name="Zhou Y."/>
        </authorList>
    </citation>
    <scope>NUCLEOTIDE SEQUENCE</scope>
    <source>
        <strain evidence="9">CGMCC 1.12360</strain>
    </source>
</reference>
<keyword evidence="3" id="KW-0678">Repressor</keyword>
<dbReference type="GO" id="GO:0044781">
    <property type="term" value="P:bacterial-type flagellum organization"/>
    <property type="evidence" value="ECO:0007669"/>
    <property type="project" value="UniProtKB-KW"/>
</dbReference>
<dbReference type="NCBIfam" id="TIGR03824">
    <property type="entry name" value="FlgM_jcvi"/>
    <property type="match status" value="1"/>
</dbReference>
<comment type="similarity">
    <text evidence="1">Belongs to the FlgM family.</text>
</comment>
<evidence type="ECO:0000256" key="3">
    <source>
        <dbReference type="ARBA" id="ARBA00022491"/>
    </source>
</evidence>
<proteinExistence type="inferred from homology"/>
<evidence type="ECO:0000256" key="2">
    <source>
        <dbReference type="ARBA" id="ARBA00017823"/>
    </source>
</evidence>
<keyword evidence="10" id="KW-1185">Reference proteome</keyword>
<dbReference type="EMBL" id="BMEV01000023">
    <property type="protein sequence ID" value="GGH75399.1"/>
    <property type="molecule type" value="Genomic_DNA"/>
</dbReference>
<keyword evidence="5" id="KW-0805">Transcription regulation</keyword>
<protein>
    <recommendedName>
        <fullName evidence="2">Negative regulator of flagellin synthesis</fullName>
    </recommendedName>
</protein>
<dbReference type="RefSeq" id="WP_188391792.1">
    <property type="nucleotide sequence ID" value="NZ_BMEV01000023.1"/>
</dbReference>
<keyword evidence="9" id="KW-0282">Flagellum</keyword>
<evidence type="ECO:0000256" key="1">
    <source>
        <dbReference type="ARBA" id="ARBA00005322"/>
    </source>
</evidence>
<feature type="domain" description="Anti-sigma-28 factor FlgM C-terminal" evidence="8">
    <location>
        <begin position="32"/>
        <end position="82"/>
    </location>
</feature>
<evidence type="ECO:0000256" key="6">
    <source>
        <dbReference type="ARBA" id="ARBA00023163"/>
    </source>
</evidence>
<dbReference type="InterPro" id="IPR035890">
    <property type="entry name" value="Anti-sigma-28_factor_FlgM_sf"/>
</dbReference>
<sequence length="87" mass="10244">MKINGHNPVNFNPYKNALQKQMQAKKELSREDKVEISSAAKQLQESEHLQEARSRYILEIKQAVESGEYKVDPYKTAEKMIEYWTKK</sequence>
<keyword evidence="4" id="KW-1005">Bacterial flagellum biogenesis</keyword>
<organism evidence="9 10">
    <name type="scientific">Compostibacillus humi</name>
    <dbReference type="NCBI Taxonomy" id="1245525"/>
    <lineage>
        <taxon>Bacteria</taxon>
        <taxon>Bacillati</taxon>
        <taxon>Bacillota</taxon>
        <taxon>Bacilli</taxon>
        <taxon>Bacillales</taxon>
        <taxon>Bacillaceae</taxon>
        <taxon>Compostibacillus</taxon>
    </lineage>
</organism>
<reference evidence="9" key="1">
    <citation type="journal article" date="2014" name="Int. J. Syst. Evol. Microbiol.">
        <title>Complete genome sequence of Corynebacterium casei LMG S-19264T (=DSM 44701T), isolated from a smear-ripened cheese.</title>
        <authorList>
            <consortium name="US DOE Joint Genome Institute (JGI-PGF)"/>
            <person name="Walter F."/>
            <person name="Albersmeier A."/>
            <person name="Kalinowski J."/>
            <person name="Ruckert C."/>
        </authorList>
    </citation>
    <scope>NUCLEOTIDE SEQUENCE</scope>
    <source>
        <strain evidence="9">CGMCC 1.12360</strain>
    </source>
</reference>